<dbReference type="Proteomes" id="UP000755577">
    <property type="component" value="Unassembled WGS sequence"/>
</dbReference>
<gene>
    <name evidence="3" type="ORF">BAN20980_02453</name>
    <name evidence="2" type="ORF">JQK92_28600</name>
</gene>
<dbReference type="EMBL" id="JAFCIQ010000026">
    <property type="protein sequence ID" value="MBM2770375.1"/>
    <property type="molecule type" value="Genomic_DNA"/>
</dbReference>
<evidence type="ECO:0000313" key="5">
    <source>
        <dbReference type="Proteomes" id="UP000755577"/>
    </source>
</evidence>
<proteinExistence type="predicted"/>
<keyword evidence="5" id="KW-1185">Reference proteome</keyword>
<reference evidence="3 4" key="1">
    <citation type="submission" date="2019-09" db="EMBL/GenBank/DDBJ databases">
        <authorList>
            <person name="Depoorter E."/>
        </authorList>
    </citation>
    <scope>NUCLEOTIDE SEQUENCE [LARGE SCALE GENOMIC DNA]</scope>
    <source>
        <strain evidence="3">LMG 20980</strain>
    </source>
</reference>
<dbReference type="EMBL" id="CABVLY010000008">
    <property type="protein sequence ID" value="VVU49746.1"/>
    <property type="molecule type" value="Genomic_DNA"/>
</dbReference>
<dbReference type="Pfam" id="PF00816">
    <property type="entry name" value="Histone_HNS"/>
    <property type="match status" value="1"/>
</dbReference>
<protein>
    <submittedName>
        <fullName evidence="2">H-NS histone family protein</fullName>
    </submittedName>
    <submittedName>
        <fullName evidence="3">H-NS-like protein</fullName>
    </submittedName>
</protein>
<organism evidence="3 4">
    <name type="scientific">Burkholderia anthina</name>
    <dbReference type="NCBI Taxonomy" id="179879"/>
    <lineage>
        <taxon>Bacteria</taxon>
        <taxon>Pseudomonadati</taxon>
        <taxon>Pseudomonadota</taxon>
        <taxon>Betaproteobacteria</taxon>
        <taxon>Burkholderiales</taxon>
        <taxon>Burkholderiaceae</taxon>
        <taxon>Burkholderia</taxon>
        <taxon>Burkholderia cepacia complex</taxon>
    </lineage>
</organism>
<evidence type="ECO:0000259" key="1">
    <source>
        <dbReference type="Pfam" id="PF00816"/>
    </source>
</evidence>
<reference evidence="2 5" key="2">
    <citation type="submission" date="2021-02" db="EMBL/GenBank/DDBJ databases">
        <title>Draft genome of the type strains Burkholderia anthina DSM16086.</title>
        <authorList>
            <person name="Hertel R."/>
            <person name="Meissner J."/>
            <person name="Poehlein A."/>
            <person name="Daniel R."/>
            <person name="Commichau F.M."/>
        </authorList>
    </citation>
    <scope>NUCLEOTIDE SEQUENCE [LARGE SCALE GENOMIC DNA]</scope>
    <source>
        <strain evidence="2 5">DSM 16086</strain>
    </source>
</reference>
<dbReference type="GO" id="GO:0003677">
    <property type="term" value="F:DNA binding"/>
    <property type="evidence" value="ECO:0007669"/>
    <property type="project" value="InterPro"/>
</dbReference>
<dbReference type="Proteomes" id="UP000494201">
    <property type="component" value="Unassembled WGS sequence"/>
</dbReference>
<dbReference type="SUPFAM" id="SSF81273">
    <property type="entry name" value="H-NS histone-like proteins"/>
    <property type="match status" value="1"/>
</dbReference>
<accession>A0A6P2G919</accession>
<name>A0A6P2G919_9BURK</name>
<dbReference type="InterPro" id="IPR027444">
    <property type="entry name" value="H-NS_C_dom"/>
</dbReference>
<dbReference type="GeneID" id="56500493"/>
<evidence type="ECO:0000313" key="2">
    <source>
        <dbReference type="EMBL" id="MBM2770375.1"/>
    </source>
</evidence>
<sequence length="105" mass="12293">MKSYSELLEQLDLLRREIDIAREYEARRIAQRVLEVLAENGVNVRELASPPLRSGRRVARPEPKYWNPETGATWAGRGRRPLWLVGDNLERYLIHPLDERIESKS</sequence>
<feature type="domain" description="DNA-binding protein H-NS-like C-terminal" evidence="1">
    <location>
        <begin position="63"/>
        <end position="94"/>
    </location>
</feature>
<dbReference type="AlphaFoldDB" id="A0A6P2G919"/>
<dbReference type="RefSeq" id="WP_096499963.1">
    <property type="nucleotide sequence ID" value="NZ_CABVLY010000008.1"/>
</dbReference>
<evidence type="ECO:0000313" key="3">
    <source>
        <dbReference type="EMBL" id="VVU49746.1"/>
    </source>
</evidence>
<evidence type="ECO:0000313" key="4">
    <source>
        <dbReference type="Proteomes" id="UP000494201"/>
    </source>
</evidence>
<dbReference type="Gene3D" id="4.10.430.30">
    <property type="match status" value="1"/>
</dbReference>